<evidence type="ECO:0000259" key="5">
    <source>
        <dbReference type="Pfam" id="PF04542"/>
    </source>
</evidence>
<reference evidence="7 8" key="1">
    <citation type="submission" date="2015-11" db="EMBL/GenBank/DDBJ databases">
        <title>Genome sequences of Lysobacter enzymogenes strain C3 and Lysobacter antibioticus ATCC 29479.</title>
        <authorList>
            <person name="Kobayashi D.Y."/>
        </authorList>
    </citation>
    <scope>NUCLEOTIDE SEQUENCE [LARGE SCALE GENOMIC DNA]</scope>
    <source>
        <strain evidence="7 8">C3</strain>
    </source>
</reference>
<dbReference type="GO" id="GO:0003677">
    <property type="term" value="F:DNA binding"/>
    <property type="evidence" value="ECO:0007669"/>
    <property type="project" value="UniProtKB-KW"/>
</dbReference>
<dbReference type="Pfam" id="PF04545">
    <property type="entry name" value="Sigma70_r4"/>
    <property type="match status" value="1"/>
</dbReference>
<dbReference type="Pfam" id="PF04542">
    <property type="entry name" value="Sigma70_r2"/>
    <property type="match status" value="1"/>
</dbReference>
<dbReference type="InterPro" id="IPR013324">
    <property type="entry name" value="RNA_pol_sigma_r3/r4-like"/>
</dbReference>
<feature type="domain" description="RNA polymerase sigma-70 region 2" evidence="5">
    <location>
        <begin position="37"/>
        <end position="108"/>
    </location>
</feature>
<keyword evidence="1" id="KW-0805">Transcription regulation</keyword>
<evidence type="ECO:0000256" key="4">
    <source>
        <dbReference type="ARBA" id="ARBA00023163"/>
    </source>
</evidence>
<keyword evidence="2" id="KW-0731">Sigma factor</keyword>
<dbReference type="Gene3D" id="1.10.1740.10">
    <property type="match status" value="1"/>
</dbReference>
<dbReference type="GO" id="GO:0006352">
    <property type="term" value="P:DNA-templated transcription initiation"/>
    <property type="evidence" value="ECO:0007669"/>
    <property type="project" value="InterPro"/>
</dbReference>
<proteinExistence type="predicted"/>
<dbReference type="STRING" id="69.GLE_4649"/>
<dbReference type="SUPFAM" id="SSF88946">
    <property type="entry name" value="Sigma2 domain of RNA polymerase sigma factors"/>
    <property type="match status" value="1"/>
</dbReference>
<dbReference type="KEGG" id="lez:GLE_4649"/>
<organism evidence="7 8">
    <name type="scientific">Lysobacter enzymogenes</name>
    <dbReference type="NCBI Taxonomy" id="69"/>
    <lineage>
        <taxon>Bacteria</taxon>
        <taxon>Pseudomonadati</taxon>
        <taxon>Pseudomonadota</taxon>
        <taxon>Gammaproteobacteria</taxon>
        <taxon>Lysobacterales</taxon>
        <taxon>Lysobacteraceae</taxon>
        <taxon>Lysobacter</taxon>
    </lineage>
</organism>
<dbReference type="InterPro" id="IPR007627">
    <property type="entry name" value="RNA_pol_sigma70_r2"/>
</dbReference>
<dbReference type="GO" id="GO:0016987">
    <property type="term" value="F:sigma factor activity"/>
    <property type="evidence" value="ECO:0007669"/>
    <property type="project" value="UniProtKB-KW"/>
</dbReference>
<evidence type="ECO:0000313" key="7">
    <source>
        <dbReference type="EMBL" id="ALN59990.1"/>
    </source>
</evidence>
<dbReference type="PATRIC" id="fig|69.6.peg.4585"/>
<feature type="domain" description="RNA polymerase sigma-70 region 4" evidence="6">
    <location>
        <begin position="193"/>
        <end position="241"/>
    </location>
</feature>
<evidence type="ECO:0000256" key="2">
    <source>
        <dbReference type="ARBA" id="ARBA00023082"/>
    </source>
</evidence>
<name>A0A0S2DMY5_LYSEN</name>
<evidence type="ECO:0000259" key="6">
    <source>
        <dbReference type="Pfam" id="PF04545"/>
    </source>
</evidence>
<dbReference type="Proteomes" id="UP000061569">
    <property type="component" value="Chromosome"/>
</dbReference>
<sequence>MTAPPALAAEDDAAPAAEAALWAALRRDGSTAAREALFLRYQPYAQALAARIYGGRHSREVEFRDYQQLAYIGLLDSMDRYDPQQGAGFKTFCTPRITGNVLDGLRQLSEAQEQISLKRRLQRDRLSSLKDGGRDGKPAGRKLDALSELAVGLAIGHMLEGTGMYADGEQADRHDGYAAVAWQQTCRSLRQAVERLPADMGKVVSYHYFHSLPFEQIAGILGLSKGRISQIHRAALTQLREKIQPHSPSRTTT</sequence>
<dbReference type="InterPro" id="IPR014284">
    <property type="entry name" value="RNA_pol_sigma-70_dom"/>
</dbReference>
<dbReference type="InterPro" id="IPR007630">
    <property type="entry name" value="RNA_pol_sigma70_r4"/>
</dbReference>
<dbReference type="AlphaFoldDB" id="A0A0S2DMY5"/>
<dbReference type="InterPro" id="IPR013325">
    <property type="entry name" value="RNA_pol_sigma_r2"/>
</dbReference>
<keyword evidence="4" id="KW-0804">Transcription</keyword>
<dbReference type="NCBIfam" id="TIGR02937">
    <property type="entry name" value="sigma70-ECF"/>
    <property type="match status" value="1"/>
</dbReference>
<dbReference type="EMBL" id="CP013140">
    <property type="protein sequence ID" value="ALN59990.1"/>
    <property type="molecule type" value="Genomic_DNA"/>
</dbReference>
<dbReference type="Gene3D" id="1.20.140.160">
    <property type="match status" value="1"/>
</dbReference>
<dbReference type="SUPFAM" id="SSF88659">
    <property type="entry name" value="Sigma3 and sigma4 domains of RNA polymerase sigma factors"/>
    <property type="match status" value="1"/>
</dbReference>
<dbReference type="CDD" id="cd06171">
    <property type="entry name" value="Sigma70_r4"/>
    <property type="match status" value="1"/>
</dbReference>
<gene>
    <name evidence="7" type="ORF">GLE_4649</name>
</gene>
<evidence type="ECO:0000313" key="8">
    <source>
        <dbReference type="Proteomes" id="UP000061569"/>
    </source>
</evidence>
<protein>
    <submittedName>
        <fullName evidence="7">RNA polymerase sigma factor, sigma-70 family</fullName>
    </submittedName>
</protein>
<evidence type="ECO:0000256" key="1">
    <source>
        <dbReference type="ARBA" id="ARBA00023015"/>
    </source>
</evidence>
<dbReference type="PANTHER" id="PTHR30385">
    <property type="entry name" value="SIGMA FACTOR F FLAGELLAR"/>
    <property type="match status" value="1"/>
</dbReference>
<keyword evidence="3" id="KW-0238">DNA-binding</keyword>
<accession>A0A0S2DMY5</accession>
<evidence type="ECO:0000256" key="3">
    <source>
        <dbReference type="ARBA" id="ARBA00023125"/>
    </source>
</evidence>